<sequence>MIVRYSKRAKFMATYRHQNFSMPDSFVFYIAKNPTSWKLYQKMVKTCKYFFVKNPILVIDKHLNYYDSQWTIEETPYNMNQTTSKLWIADDLTVDSDTAEMKERNILASILPKLYRCDAWVLSLFEQVIFYHDLPLLTSSAKLIFFDQVVVKHEDGSNVEVQKIVEIASKATYIDITHPTITSKTMEELLMIPNFSTLRVVTLKNVPEAFDIEAFYVYMKKNKTTRFILNFDESISDEYVKRLNEITDEIIATKDFDYQPAFFRFRGLDIVRHFKLCDIFYPELEDL</sequence>
<name>A0A914QPQ8_9BILA</name>
<organism evidence="1 2">
    <name type="scientific">Panagrolaimus davidi</name>
    <dbReference type="NCBI Taxonomy" id="227884"/>
    <lineage>
        <taxon>Eukaryota</taxon>
        <taxon>Metazoa</taxon>
        <taxon>Ecdysozoa</taxon>
        <taxon>Nematoda</taxon>
        <taxon>Chromadorea</taxon>
        <taxon>Rhabditida</taxon>
        <taxon>Tylenchina</taxon>
        <taxon>Panagrolaimomorpha</taxon>
        <taxon>Panagrolaimoidea</taxon>
        <taxon>Panagrolaimidae</taxon>
        <taxon>Panagrolaimus</taxon>
    </lineage>
</organism>
<evidence type="ECO:0000313" key="1">
    <source>
        <dbReference type="Proteomes" id="UP000887578"/>
    </source>
</evidence>
<accession>A0A914QPQ8</accession>
<protein>
    <submittedName>
        <fullName evidence="2">Uncharacterized protein</fullName>
    </submittedName>
</protein>
<reference evidence="2" key="1">
    <citation type="submission" date="2022-11" db="UniProtKB">
        <authorList>
            <consortium name="WormBaseParasite"/>
        </authorList>
    </citation>
    <scope>IDENTIFICATION</scope>
</reference>
<dbReference type="WBParaSite" id="PDA_v2.g5371.t1">
    <property type="protein sequence ID" value="PDA_v2.g5371.t1"/>
    <property type="gene ID" value="PDA_v2.g5371"/>
</dbReference>
<proteinExistence type="predicted"/>
<dbReference type="Proteomes" id="UP000887578">
    <property type="component" value="Unplaced"/>
</dbReference>
<keyword evidence="1" id="KW-1185">Reference proteome</keyword>
<evidence type="ECO:0000313" key="2">
    <source>
        <dbReference type="WBParaSite" id="PDA_v2.g5371.t1"/>
    </source>
</evidence>
<dbReference type="AlphaFoldDB" id="A0A914QPQ8"/>